<evidence type="ECO:0000313" key="2">
    <source>
        <dbReference type="Proteomes" id="UP001239111"/>
    </source>
</evidence>
<sequence>MHLLPPRAILSAVKESDLRTFIQQFSQVWFQNKRSKERRLKQLTSMGRSPFFGGARKMRGFPLNLSHAGIGTDDGHSTGFSYFSDKFDFSYATPVSFHHDFFGAQPPANTHEPTFGCSNDAGEWKDPPKALVISWIVCDRKNEDGQRDIRQGKVIWSGSGTWENVGYQWKISAMMIENWSLLFHTLKIDATTSQF</sequence>
<accession>A0ACC2P341</accession>
<keyword evidence="2" id="KW-1185">Reference proteome</keyword>
<gene>
    <name evidence="1" type="ORF">QAD02_013643</name>
</gene>
<dbReference type="EMBL" id="CM056742">
    <property type="protein sequence ID" value="KAJ8677856.1"/>
    <property type="molecule type" value="Genomic_DNA"/>
</dbReference>
<dbReference type="Proteomes" id="UP001239111">
    <property type="component" value="Chromosome 2"/>
</dbReference>
<comment type="caution">
    <text evidence="1">The sequence shown here is derived from an EMBL/GenBank/DDBJ whole genome shotgun (WGS) entry which is preliminary data.</text>
</comment>
<organism evidence="1 2">
    <name type="scientific">Eretmocerus hayati</name>
    <dbReference type="NCBI Taxonomy" id="131215"/>
    <lineage>
        <taxon>Eukaryota</taxon>
        <taxon>Metazoa</taxon>
        <taxon>Ecdysozoa</taxon>
        <taxon>Arthropoda</taxon>
        <taxon>Hexapoda</taxon>
        <taxon>Insecta</taxon>
        <taxon>Pterygota</taxon>
        <taxon>Neoptera</taxon>
        <taxon>Endopterygota</taxon>
        <taxon>Hymenoptera</taxon>
        <taxon>Apocrita</taxon>
        <taxon>Proctotrupomorpha</taxon>
        <taxon>Chalcidoidea</taxon>
        <taxon>Aphelinidae</taxon>
        <taxon>Aphelininae</taxon>
        <taxon>Eretmocerus</taxon>
    </lineage>
</organism>
<evidence type="ECO:0000313" key="1">
    <source>
        <dbReference type="EMBL" id="KAJ8677856.1"/>
    </source>
</evidence>
<name>A0ACC2P341_9HYME</name>
<reference evidence="1" key="1">
    <citation type="submission" date="2023-04" db="EMBL/GenBank/DDBJ databases">
        <title>A chromosome-level genome assembly of the parasitoid wasp Eretmocerus hayati.</title>
        <authorList>
            <person name="Zhong Y."/>
            <person name="Liu S."/>
            <person name="Liu Y."/>
        </authorList>
    </citation>
    <scope>NUCLEOTIDE SEQUENCE</scope>
    <source>
        <strain evidence="1">ZJU_SS_LIU_2023</strain>
    </source>
</reference>
<proteinExistence type="predicted"/>
<protein>
    <submittedName>
        <fullName evidence="1">Uncharacterized protein</fullName>
    </submittedName>
</protein>